<dbReference type="Pfam" id="PF21636">
    <property type="entry name" value="PPP1R21_C"/>
    <property type="match status" value="1"/>
</dbReference>
<keyword evidence="1" id="KW-0175">Coiled coil</keyword>
<dbReference type="AlphaFoldDB" id="A0A7S3Z6B4"/>
<feature type="domain" description="Protein phosphatase 1 regulatory subunit 21 C-terminal" evidence="2">
    <location>
        <begin position="40"/>
        <end position="116"/>
    </location>
</feature>
<protein>
    <recommendedName>
        <fullName evidence="2">Protein phosphatase 1 regulatory subunit 21 C-terminal domain-containing protein</fullName>
    </recommendedName>
</protein>
<gene>
    <name evidence="3" type="ORF">LGLO00237_LOCUS24920</name>
</gene>
<organism evidence="3">
    <name type="scientific">Lotharella globosa</name>
    <dbReference type="NCBI Taxonomy" id="91324"/>
    <lineage>
        <taxon>Eukaryota</taxon>
        <taxon>Sar</taxon>
        <taxon>Rhizaria</taxon>
        <taxon>Cercozoa</taxon>
        <taxon>Chlorarachniophyceae</taxon>
        <taxon>Lotharella</taxon>
    </lineage>
</organism>
<name>A0A7S3Z6B4_9EUKA</name>
<dbReference type="InterPro" id="IPR049372">
    <property type="entry name" value="PPP1R21_C"/>
</dbReference>
<feature type="coiled-coil region" evidence="1">
    <location>
        <begin position="25"/>
        <end position="94"/>
    </location>
</feature>
<sequence>MAAHVSPRAPSAEVVLVNAGVAASIRELRGELERVHLERKKADQKAVSLHLLLQRTATKLFKVTDQCNEAQRTVDDYKQKVSKLHDDLESSKQSYEKMIEDLTVHVCNLTEKLAAKDAQLPLGSH</sequence>
<reference evidence="3" key="1">
    <citation type="submission" date="2021-01" db="EMBL/GenBank/DDBJ databases">
        <authorList>
            <person name="Corre E."/>
            <person name="Pelletier E."/>
            <person name="Niang G."/>
            <person name="Scheremetjew M."/>
            <person name="Finn R."/>
            <person name="Kale V."/>
            <person name="Holt S."/>
            <person name="Cochrane G."/>
            <person name="Meng A."/>
            <person name="Brown T."/>
            <person name="Cohen L."/>
        </authorList>
    </citation>
    <scope>NUCLEOTIDE SEQUENCE</scope>
    <source>
        <strain evidence="3">CCCM811</strain>
    </source>
</reference>
<evidence type="ECO:0000256" key="1">
    <source>
        <dbReference type="SAM" id="Coils"/>
    </source>
</evidence>
<proteinExistence type="predicted"/>
<accession>A0A7S3Z6B4</accession>
<evidence type="ECO:0000259" key="2">
    <source>
        <dbReference type="Pfam" id="PF21636"/>
    </source>
</evidence>
<dbReference type="EMBL" id="HBIV01034929">
    <property type="protein sequence ID" value="CAE0673244.1"/>
    <property type="molecule type" value="Transcribed_RNA"/>
</dbReference>
<evidence type="ECO:0000313" key="3">
    <source>
        <dbReference type="EMBL" id="CAE0673244.1"/>
    </source>
</evidence>